<name>A0A564YLE2_HYMDI</name>
<evidence type="ECO:0000313" key="2">
    <source>
        <dbReference type="Proteomes" id="UP000321570"/>
    </source>
</evidence>
<accession>A0A564YLE2</accession>
<evidence type="ECO:0000313" key="1">
    <source>
        <dbReference type="EMBL" id="VUZ47384.1"/>
    </source>
</evidence>
<sequence length="63" mass="7119">MSVTSVIDGPNLTDGIAQTEQCLNSYLVAKLNKLFHAPLKVMLRSSLKSREDLRTFIESLRLR</sequence>
<dbReference type="Proteomes" id="UP000321570">
    <property type="component" value="Unassembled WGS sequence"/>
</dbReference>
<organism evidence="1 2">
    <name type="scientific">Hymenolepis diminuta</name>
    <name type="common">Rat tapeworm</name>
    <dbReference type="NCBI Taxonomy" id="6216"/>
    <lineage>
        <taxon>Eukaryota</taxon>
        <taxon>Metazoa</taxon>
        <taxon>Spiralia</taxon>
        <taxon>Lophotrochozoa</taxon>
        <taxon>Platyhelminthes</taxon>
        <taxon>Cestoda</taxon>
        <taxon>Eucestoda</taxon>
        <taxon>Cyclophyllidea</taxon>
        <taxon>Hymenolepididae</taxon>
        <taxon>Hymenolepis</taxon>
    </lineage>
</organism>
<reference evidence="1 2" key="1">
    <citation type="submission" date="2019-07" db="EMBL/GenBank/DDBJ databases">
        <authorList>
            <person name="Jastrzebski P J."/>
            <person name="Paukszto L."/>
            <person name="Jastrzebski P J."/>
        </authorList>
    </citation>
    <scope>NUCLEOTIDE SEQUENCE [LARGE SCALE GENOMIC DNA]</scope>
    <source>
        <strain evidence="1 2">WMS-il1</strain>
    </source>
</reference>
<feature type="non-terminal residue" evidence="1">
    <location>
        <position position="63"/>
    </location>
</feature>
<proteinExistence type="predicted"/>
<keyword evidence="2" id="KW-1185">Reference proteome</keyword>
<protein>
    <submittedName>
        <fullName evidence="1">Uncharacterized protein</fullName>
    </submittedName>
</protein>
<gene>
    <name evidence="1" type="ORF">WMSIL1_LOCUS6888</name>
</gene>
<dbReference type="AlphaFoldDB" id="A0A564YLE2"/>
<dbReference type="EMBL" id="CABIJS010000233">
    <property type="protein sequence ID" value="VUZ47384.1"/>
    <property type="molecule type" value="Genomic_DNA"/>
</dbReference>